<dbReference type="RefSeq" id="WP_131309013.1">
    <property type="nucleotide sequence ID" value="NZ_SJJR01000030.1"/>
</dbReference>
<evidence type="ECO:0000256" key="1">
    <source>
        <dbReference type="SAM" id="MobiDB-lite"/>
    </source>
</evidence>
<dbReference type="EMBL" id="SJJR01000030">
    <property type="protein sequence ID" value="TCB90296.1"/>
    <property type="molecule type" value="Genomic_DNA"/>
</dbReference>
<evidence type="ECO:0000313" key="4">
    <source>
        <dbReference type="Proteomes" id="UP000292274"/>
    </source>
</evidence>
<keyword evidence="2" id="KW-0472">Membrane</keyword>
<dbReference type="AlphaFoldDB" id="A0A4R0G2E5"/>
<feature type="transmembrane region" description="Helical" evidence="2">
    <location>
        <begin position="31"/>
        <end position="53"/>
    </location>
</feature>
<feature type="region of interest" description="Disordered" evidence="1">
    <location>
        <begin position="107"/>
        <end position="128"/>
    </location>
</feature>
<gene>
    <name evidence="3" type="ORF">E0H26_27375</name>
</gene>
<proteinExistence type="predicted"/>
<protein>
    <submittedName>
        <fullName evidence="3">Uncharacterized protein</fullName>
    </submittedName>
</protein>
<dbReference type="OrthoDB" id="9926240at2"/>
<comment type="caution">
    <text evidence="3">The sequence shown here is derived from an EMBL/GenBank/DDBJ whole genome shotgun (WGS) entry which is preliminary data.</text>
</comment>
<keyword evidence="4" id="KW-1185">Reference proteome</keyword>
<dbReference type="Proteomes" id="UP000292274">
    <property type="component" value="Unassembled WGS sequence"/>
</dbReference>
<sequence>MAGRQVAWTAGVGVTLAAINSAVINELHGGWKWWVACSVLTLAGAVLAGWLAARPMDTQQRIGRGAVVAGRDIGGRVRTDGSAVASVHDLSPALGVNPGAVVAGQDITEQADIDTTGQQPGRTPKSGG</sequence>
<evidence type="ECO:0000256" key="2">
    <source>
        <dbReference type="SAM" id="Phobius"/>
    </source>
</evidence>
<keyword evidence="2" id="KW-0812">Transmembrane</keyword>
<name>A0A4R0G2E5_9ACTN</name>
<evidence type="ECO:0000313" key="3">
    <source>
        <dbReference type="EMBL" id="TCB90296.1"/>
    </source>
</evidence>
<organism evidence="3 4">
    <name type="scientific">Micromonospora zingiberis</name>
    <dbReference type="NCBI Taxonomy" id="2053011"/>
    <lineage>
        <taxon>Bacteria</taxon>
        <taxon>Bacillati</taxon>
        <taxon>Actinomycetota</taxon>
        <taxon>Actinomycetes</taxon>
        <taxon>Micromonosporales</taxon>
        <taxon>Micromonosporaceae</taxon>
        <taxon>Micromonospora</taxon>
    </lineage>
</organism>
<reference evidence="3 4" key="1">
    <citation type="submission" date="2019-02" db="EMBL/GenBank/DDBJ databases">
        <title>Jishengella sp. nov., isolated from a root of Zingiber montanum.</title>
        <authorList>
            <person name="Kuncharoen N."/>
            <person name="Kudo T."/>
            <person name="Masahiro Y."/>
            <person name="Ohkuma M."/>
            <person name="Tanasupawat S."/>
        </authorList>
    </citation>
    <scope>NUCLEOTIDE SEQUENCE [LARGE SCALE GENOMIC DNA]</scope>
    <source>
        <strain evidence="3 4">PLAI 1-1</strain>
    </source>
</reference>
<keyword evidence="2" id="KW-1133">Transmembrane helix</keyword>
<accession>A0A4R0G2E5</accession>